<protein>
    <submittedName>
        <fullName evidence="2">Uncharacterized protein</fullName>
    </submittedName>
</protein>
<proteinExistence type="predicted"/>
<feature type="compositionally biased region" description="Low complexity" evidence="1">
    <location>
        <begin position="16"/>
        <end position="30"/>
    </location>
</feature>
<sequence>MQASSTSQSRPGGTGTATRTAAGPTRGSTV</sequence>
<reference evidence="2" key="2">
    <citation type="journal article" date="2015" name="Data Brief">
        <title>Shoot transcriptome of the giant reed, Arundo donax.</title>
        <authorList>
            <person name="Barrero R.A."/>
            <person name="Guerrero F.D."/>
            <person name="Moolhuijzen P."/>
            <person name="Goolsby J.A."/>
            <person name="Tidwell J."/>
            <person name="Bellgard S.E."/>
            <person name="Bellgard M.I."/>
        </authorList>
    </citation>
    <scope>NUCLEOTIDE SEQUENCE</scope>
    <source>
        <tissue evidence="2">Shoot tissue taken approximately 20 cm above the soil surface</tissue>
    </source>
</reference>
<reference evidence="2" key="1">
    <citation type="submission" date="2014-09" db="EMBL/GenBank/DDBJ databases">
        <authorList>
            <person name="Magalhaes I.L.F."/>
            <person name="Oliveira U."/>
            <person name="Santos F.R."/>
            <person name="Vidigal T.H.D.A."/>
            <person name="Brescovit A.D."/>
            <person name="Santos A.J."/>
        </authorList>
    </citation>
    <scope>NUCLEOTIDE SEQUENCE</scope>
    <source>
        <tissue evidence="2">Shoot tissue taken approximately 20 cm above the soil surface</tissue>
    </source>
</reference>
<feature type="region of interest" description="Disordered" evidence="1">
    <location>
        <begin position="1"/>
        <end position="30"/>
    </location>
</feature>
<evidence type="ECO:0000256" key="1">
    <source>
        <dbReference type="SAM" id="MobiDB-lite"/>
    </source>
</evidence>
<dbReference type="EMBL" id="GBRH01258809">
    <property type="protein sequence ID" value="JAD39086.1"/>
    <property type="molecule type" value="Transcribed_RNA"/>
</dbReference>
<name>A0A0A8ZJV4_ARUDO</name>
<accession>A0A0A8ZJV4</accession>
<organism evidence="2">
    <name type="scientific">Arundo donax</name>
    <name type="common">Giant reed</name>
    <name type="synonym">Donax arundinaceus</name>
    <dbReference type="NCBI Taxonomy" id="35708"/>
    <lineage>
        <taxon>Eukaryota</taxon>
        <taxon>Viridiplantae</taxon>
        <taxon>Streptophyta</taxon>
        <taxon>Embryophyta</taxon>
        <taxon>Tracheophyta</taxon>
        <taxon>Spermatophyta</taxon>
        <taxon>Magnoliopsida</taxon>
        <taxon>Liliopsida</taxon>
        <taxon>Poales</taxon>
        <taxon>Poaceae</taxon>
        <taxon>PACMAD clade</taxon>
        <taxon>Arundinoideae</taxon>
        <taxon>Arundineae</taxon>
        <taxon>Arundo</taxon>
    </lineage>
</organism>
<evidence type="ECO:0000313" key="2">
    <source>
        <dbReference type="EMBL" id="JAD39086.1"/>
    </source>
</evidence>
<dbReference type="AlphaFoldDB" id="A0A0A8ZJV4"/>